<feature type="transmembrane region" description="Helical" evidence="5">
    <location>
        <begin position="263"/>
        <end position="281"/>
    </location>
</feature>
<dbReference type="RefSeq" id="WP_054000245.1">
    <property type="nucleotide sequence ID" value="NZ_JXMU01000028.1"/>
</dbReference>
<feature type="transmembrane region" description="Helical" evidence="5">
    <location>
        <begin position="58"/>
        <end position="82"/>
    </location>
</feature>
<evidence type="ECO:0000256" key="2">
    <source>
        <dbReference type="ARBA" id="ARBA00022692"/>
    </source>
</evidence>
<dbReference type="Proteomes" id="UP000038011">
    <property type="component" value="Unassembled WGS sequence"/>
</dbReference>
<dbReference type="SUPFAM" id="SSF103481">
    <property type="entry name" value="Multidrug resistance efflux transporter EmrE"/>
    <property type="match status" value="2"/>
</dbReference>
<dbReference type="GO" id="GO:0016020">
    <property type="term" value="C:membrane"/>
    <property type="evidence" value="ECO:0007669"/>
    <property type="project" value="UniProtKB-SubCell"/>
</dbReference>
<evidence type="ECO:0000256" key="5">
    <source>
        <dbReference type="SAM" id="Phobius"/>
    </source>
</evidence>
<gene>
    <name evidence="7" type="ORF">SU32_15270</name>
</gene>
<feature type="domain" description="EamA" evidence="6">
    <location>
        <begin position="144"/>
        <end position="280"/>
    </location>
</feature>
<evidence type="ECO:0000256" key="1">
    <source>
        <dbReference type="ARBA" id="ARBA00004141"/>
    </source>
</evidence>
<accession>A0A0M9GKV6</accession>
<dbReference type="InterPro" id="IPR050638">
    <property type="entry name" value="AA-Vitamin_Transporters"/>
</dbReference>
<dbReference type="Pfam" id="PF00892">
    <property type="entry name" value="EamA"/>
    <property type="match status" value="2"/>
</dbReference>
<name>A0A0M9GKV6_9HYPH</name>
<dbReference type="InterPro" id="IPR000620">
    <property type="entry name" value="EamA_dom"/>
</dbReference>
<reference evidence="7 8" key="1">
    <citation type="submission" date="2015-01" db="EMBL/GenBank/DDBJ databases">
        <title>Ahrensia donghaiensis sp. nov., a novel dimethylsulphoniopropionate-cleavage bacterium isolated from seawater and emended descriptions of the genus Ahrensia and Ahrensia kielensis.</title>
        <authorList>
            <person name="Liu J."/>
        </authorList>
    </citation>
    <scope>NUCLEOTIDE SEQUENCE [LARGE SCALE GENOMIC DNA]</scope>
    <source>
        <strain evidence="7 8">LZD062</strain>
    </source>
</reference>
<comment type="caution">
    <text evidence="7">The sequence shown here is derived from an EMBL/GenBank/DDBJ whole genome shotgun (WGS) entry which is preliminary data.</text>
</comment>
<dbReference type="PATRIC" id="fig|1514904.3.peg.2198"/>
<evidence type="ECO:0000256" key="3">
    <source>
        <dbReference type="ARBA" id="ARBA00022989"/>
    </source>
</evidence>
<feature type="transmembrane region" description="Helical" evidence="5">
    <location>
        <begin position="237"/>
        <end position="257"/>
    </location>
</feature>
<keyword evidence="3 5" id="KW-1133">Transmembrane helix</keyword>
<dbReference type="AlphaFoldDB" id="A0A0M9GKV6"/>
<evidence type="ECO:0000313" key="8">
    <source>
        <dbReference type="Proteomes" id="UP000038011"/>
    </source>
</evidence>
<dbReference type="STRING" id="1514904.SU32_15270"/>
<keyword evidence="2 5" id="KW-0812">Transmembrane</keyword>
<feature type="domain" description="EamA" evidence="6">
    <location>
        <begin position="6"/>
        <end position="130"/>
    </location>
</feature>
<feature type="transmembrane region" description="Helical" evidence="5">
    <location>
        <begin position="210"/>
        <end position="230"/>
    </location>
</feature>
<protein>
    <recommendedName>
        <fullName evidence="6">EamA domain-containing protein</fullName>
    </recommendedName>
</protein>
<feature type="transmembrane region" description="Helical" evidence="5">
    <location>
        <begin position="33"/>
        <end position="51"/>
    </location>
</feature>
<evidence type="ECO:0000259" key="6">
    <source>
        <dbReference type="Pfam" id="PF00892"/>
    </source>
</evidence>
<dbReference type="EMBL" id="JXMU01000028">
    <property type="protein sequence ID" value="KPB00167.1"/>
    <property type="molecule type" value="Genomic_DNA"/>
</dbReference>
<evidence type="ECO:0000256" key="4">
    <source>
        <dbReference type="ARBA" id="ARBA00023136"/>
    </source>
</evidence>
<sequence>MPAAHIALAILVAAIYGTAFVAIQYAVLEIPPLMATGYRYLLTALPLIFFVRKPNVGWLNLAGYGVMQGTIMFGIIFTAIRLGMPPGLASMVVQLQVFCTIFFAFVLMGEKPTPKQITGAAIAICGVGVIGWGLGASAPLVPFFMTIASAAAWGIANIISKKAKPNSMLGYVVWSAAFAPVPLFALSSLIESTTFGVLPVWPPSSIVIASILYLAYPTTVLAFTAWVFLLQKHSAAAVTPFALLIPIFGMGSTALIFGEPLSAVTLLGAALVFIGLAIAVIRRKSLREIKQ</sequence>
<proteinExistence type="predicted"/>
<comment type="subcellular location">
    <subcellularLocation>
        <location evidence="1">Membrane</location>
        <topology evidence="1">Multi-pass membrane protein</topology>
    </subcellularLocation>
</comment>
<feature type="transmembrane region" description="Helical" evidence="5">
    <location>
        <begin position="117"/>
        <end position="134"/>
    </location>
</feature>
<dbReference type="OrthoDB" id="7158585at2"/>
<keyword evidence="8" id="KW-1185">Reference proteome</keyword>
<dbReference type="InterPro" id="IPR037185">
    <property type="entry name" value="EmrE-like"/>
</dbReference>
<feature type="transmembrane region" description="Helical" evidence="5">
    <location>
        <begin position="140"/>
        <end position="159"/>
    </location>
</feature>
<feature type="transmembrane region" description="Helical" evidence="5">
    <location>
        <begin position="7"/>
        <end position="27"/>
    </location>
</feature>
<dbReference type="PANTHER" id="PTHR32322:SF9">
    <property type="entry name" value="AMINO-ACID METABOLITE EFFLUX PUMP-RELATED"/>
    <property type="match status" value="1"/>
</dbReference>
<feature type="transmembrane region" description="Helical" evidence="5">
    <location>
        <begin position="171"/>
        <end position="190"/>
    </location>
</feature>
<feature type="transmembrane region" description="Helical" evidence="5">
    <location>
        <begin position="88"/>
        <end position="108"/>
    </location>
</feature>
<evidence type="ECO:0000313" key="7">
    <source>
        <dbReference type="EMBL" id="KPB00167.1"/>
    </source>
</evidence>
<organism evidence="7 8">
    <name type="scientific">Ahrensia marina</name>
    <dbReference type="NCBI Taxonomy" id="1514904"/>
    <lineage>
        <taxon>Bacteria</taxon>
        <taxon>Pseudomonadati</taxon>
        <taxon>Pseudomonadota</taxon>
        <taxon>Alphaproteobacteria</taxon>
        <taxon>Hyphomicrobiales</taxon>
        <taxon>Ahrensiaceae</taxon>
        <taxon>Ahrensia</taxon>
    </lineage>
</organism>
<keyword evidence="4 5" id="KW-0472">Membrane</keyword>
<dbReference type="PANTHER" id="PTHR32322">
    <property type="entry name" value="INNER MEMBRANE TRANSPORTER"/>
    <property type="match status" value="1"/>
</dbReference>